<feature type="compositionally biased region" description="Polar residues" evidence="1">
    <location>
        <begin position="15"/>
        <end position="28"/>
    </location>
</feature>
<evidence type="ECO:0000256" key="1">
    <source>
        <dbReference type="SAM" id="MobiDB-lite"/>
    </source>
</evidence>
<proteinExistence type="predicted"/>
<name>A0A2D3TDL9_9ENTR</name>
<evidence type="ECO:0000313" key="2">
    <source>
        <dbReference type="EMBL" id="ATW33868.1"/>
    </source>
</evidence>
<dbReference type="EMBL" id="CP017613">
    <property type="protein sequence ID" value="ATW33868.1"/>
    <property type="molecule type" value="Genomic_DNA"/>
</dbReference>
<feature type="compositionally biased region" description="Basic and acidic residues" evidence="1">
    <location>
        <begin position="43"/>
        <end position="54"/>
    </location>
</feature>
<feature type="region of interest" description="Disordered" evidence="1">
    <location>
        <begin position="261"/>
        <end position="286"/>
    </location>
</feature>
<accession>A0A2D3TDL9</accession>
<reference evidence="3" key="1">
    <citation type="submission" date="2016-10" db="EMBL/GenBank/DDBJ databases">
        <authorList>
            <person name="Chevignon G."/>
        </authorList>
    </citation>
    <scope>NUCLEOTIDE SEQUENCE [LARGE SCALE GENOMIC DNA]</scope>
    <source>
        <strain evidence="3">ZA17</strain>
    </source>
</reference>
<reference evidence="3" key="2">
    <citation type="submission" date="2017-11" db="EMBL/GenBank/DDBJ databases">
        <title>PacBio sequencing of new strain of the secondary endosymbiont Candidatus Hamiltonella defensa.</title>
        <authorList>
            <person name="Strand M.R."/>
            <person name="Oliver K."/>
        </authorList>
    </citation>
    <scope>NUCLEOTIDE SEQUENCE [LARGE SCALE GENOMIC DNA]</scope>
    <source>
        <strain evidence="3">ZA17</strain>
    </source>
</reference>
<feature type="compositionally biased region" description="Polar residues" evidence="1">
    <location>
        <begin position="115"/>
        <end position="127"/>
    </location>
</feature>
<protein>
    <submittedName>
        <fullName evidence="2">Phage capsid protein</fullName>
    </submittedName>
</protein>
<dbReference type="AlphaFoldDB" id="A0A2D3TDL9"/>
<dbReference type="RefSeq" id="WP_100096551.1">
    <property type="nucleotide sequence ID" value="NZ_CP017613.1"/>
</dbReference>
<evidence type="ECO:0000313" key="3">
    <source>
        <dbReference type="Proteomes" id="UP000229055"/>
    </source>
</evidence>
<organism evidence="2 3">
    <name type="scientific">Candidatus Williamhamiltonella defendens</name>
    <dbReference type="NCBI Taxonomy" id="138072"/>
    <lineage>
        <taxon>Bacteria</taxon>
        <taxon>Pseudomonadati</taxon>
        <taxon>Pseudomonadota</taxon>
        <taxon>Gammaproteobacteria</taxon>
        <taxon>Enterobacterales</taxon>
        <taxon>Enterobacteriaceae</taxon>
        <taxon>aphid secondary symbionts</taxon>
        <taxon>Candidatus Williamhamiltonella</taxon>
    </lineage>
</organism>
<dbReference type="Proteomes" id="UP000229055">
    <property type="component" value="Chromosome"/>
</dbReference>
<gene>
    <name evidence="2" type="ORF">BJP43_05860</name>
</gene>
<feature type="region of interest" description="Disordered" evidence="1">
    <location>
        <begin position="1"/>
        <end position="63"/>
    </location>
</feature>
<feature type="region of interest" description="Disordered" evidence="1">
    <location>
        <begin position="114"/>
        <end position="135"/>
    </location>
</feature>
<sequence length="298" mass="34011">MENELIIDGQAIPVSKNQETPPQNTAEQPAQERENNAAQVQKVDTDNIEIKSDQEVEQDQDYSLQIGDEEISLSEEDDSIEGKPAPKWVKDLRKGFKETQKENRDLRRQLEELTTKQSHQSQVNHNNVIPDKPTLGSCDYDEEVYEKALTDWHENKSHVEQKQQAQQRQQQEVQERFIQRLKSHQQRAAKLPVKDYTEMEEVVRSEVPILQQEILIHAADEGTELIAYALGKNKALRQRLTAEHDPIRAAFLLGQISQKVKLAPKPKKTPKPEPELKGGAGNVKSDEFTQLCPGAMIE</sequence>